<evidence type="ECO:0000256" key="1">
    <source>
        <dbReference type="SAM" id="MobiDB-lite"/>
    </source>
</evidence>
<protein>
    <submittedName>
        <fullName evidence="2">Uncharacterized protein</fullName>
    </submittedName>
</protein>
<organism evidence="2 3">
    <name type="scientific">Amblyomma americanum</name>
    <name type="common">Lone star tick</name>
    <dbReference type="NCBI Taxonomy" id="6943"/>
    <lineage>
        <taxon>Eukaryota</taxon>
        <taxon>Metazoa</taxon>
        <taxon>Ecdysozoa</taxon>
        <taxon>Arthropoda</taxon>
        <taxon>Chelicerata</taxon>
        <taxon>Arachnida</taxon>
        <taxon>Acari</taxon>
        <taxon>Parasitiformes</taxon>
        <taxon>Ixodida</taxon>
        <taxon>Ixodoidea</taxon>
        <taxon>Ixodidae</taxon>
        <taxon>Amblyomminae</taxon>
        <taxon>Amblyomma</taxon>
    </lineage>
</organism>
<dbReference type="EMBL" id="JARKHS020029835">
    <property type="protein sequence ID" value="KAK8762727.1"/>
    <property type="molecule type" value="Genomic_DNA"/>
</dbReference>
<evidence type="ECO:0000313" key="2">
    <source>
        <dbReference type="EMBL" id="KAK8762727.1"/>
    </source>
</evidence>
<evidence type="ECO:0000313" key="3">
    <source>
        <dbReference type="Proteomes" id="UP001321473"/>
    </source>
</evidence>
<feature type="region of interest" description="Disordered" evidence="1">
    <location>
        <begin position="48"/>
        <end position="72"/>
    </location>
</feature>
<sequence length="113" mass="13218">MGGQLTSSCANTKRKEQSEIRFWQALGFMLHCHRLCFRKQVVPENNELELRLTQPSRKDREEGEPEGRKSHYAFSALARRRDGGKCSRYARVVHWGEHHCNPAFGRLSYETLR</sequence>
<keyword evidence="3" id="KW-1185">Reference proteome</keyword>
<dbReference type="AlphaFoldDB" id="A0AAQ4DJT7"/>
<reference evidence="2 3" key="1">
    <citation type="journal article" date="2023" name="Arcadia Sci">
        <title>De novo assembly of a long-read Amblyomma americanum tick genome.</title>
        <authorList>
            <person name="Chou S."/>
            <person name="Poskanzer K.E."/>
            <person name="Rollins M."/>
            <person name="Thuy-Boun P.S."/>
        </authorList>
    </citation>
    <scope>NUCLEOTIDE SEQUENCE [LARGE SCALE GENOMIC DNA]</scope>
    <source>
        <strain evidence="2">F_SG_1</strain>
        <tissue evidence="2">Salivary glands</tissue>
    </source>
</reference>
<comment type="caution">
    <text evidence="2">The sequence shown here is derived from an EMBL/GenBank/DDBJ whole genome shotgun (WGS) entry which is preliminary data.</text>
</comment>
<dbReference type="Proteomes" id="UP001321473">
    <property type="component" value="Unassembled WGS sequence"/>
</dbReference>
<proteinExistence type="predicted"/>
<name>A0AAQ4DJT7_AMBAM</name>
<gene>
    <name evidence="2" type="ORF">V5799_026009</name>
</gene>
<feature type="compositionally biased region" description="Basic and acidic residues" evidence="1">
    <location>
        <begin position="56"/>
        <end position="69"/>
    </location>
</feature>
<accession>A0AAQ4DJT7</accession>